<name>A0A3S4W429_9FLAO</name>
<reference evidence="3 4" key="1">
    <citation type="submission" date="2018-12" db="EMBL/GenBank/DDBJ databases">
        <authorList>
            <consortium name="Pathogen Informatics"/>
        </authorList>
    </citation>
    <scope>NUCLEOTIDE SEQUENCE [LARGE SCALE GENOMIC DNA]</scope>
    <source>
        <strain evidence="3 4">NCTC13489</strain>
    </source>
</reference>
<accession>A0A3S4W429</accession>
<keyword evidence="2" id="KW-1133">Transmembrane helix</keyword>
<sequence length="240" mass="26518">MEDGNRRPNKKNTHGKFVISRFELYLTRMCKLFKIIYFFFIGGLLVQSCGNKKQNTVMNSPSERAKFTLLEAVEKRDVNLVTEILRTNPNLELKDKKGRTALMVAAYQVDNEIANLLISAGSNVNAQDDMLNSPFLFAGANGNVPLLNSCLSHGADFKIFNRYGGTALIPAAEKGHLEVVEILCKTPGFPIDHVNNLGWTALMEAVILSDVNETQHKIIKTLVEAGADVNIPDREGVSPV</sequence>
<feature type="repeat" description="ANK" evidence="1">
    <location>
        <begin position="197"/>
        <end position="234"/>
    </location>
</feature>
<dbReference type="PRINTS" id="PR01415">
    <property type="entry name" value="ANKYRIN"/>
</dbReference>
<dbReference type="PANTHER" id="PTHR44207:SF1">
    <property type="entry name" value="SURFACE ANTIGEN BSPA-LIKE"/>
    <property type="match status" value="1"/>
</dbReference>
<dbReference type="Gene3D" id="1.25.40.20">
    <property type="entry name" value="Ankyrin repeat-containing domain"/>
    <property type="match status" value="1"/>
</dbReference>
<organism evidence="3 4">
    <name type="scientific">Kaistella antarctica</name>
    <dbReference type="NCBI Taxonomy" id="266748"/>
    <lineage>
        <taxon>Bacteria</taxon>
        <taxon>Pseudomonadati</taxon>
        <taxon>Bacteroidota</taxon>
        <taxon>Flavobacteriia</taxon>
        <taxon>Flavobacteriales</taxon>
        <taxon>Weeksellaceae</taxon>
        <taxon>Chryseobacterium group</taxon>
        <taxon>Kaistella</taxon>
    </lineage>
</organism>
<dbReference type="Pfam" id="PF12796">
    <property type="entry name" value="Ank_2"/>
    <property type="match status" value="2"/>
</dbReference>
<evidence type="ECO:0000256" key="1">
    <source>
        <dbReference type="PROSITE-ProRule" id="PRU00023"/>
    </source>
</evidence>
<dbReference type="PROSITE" id="PS50297">
    <property type="entry name" value="ANK_REP_REGION"/>
    <property type="match status" value="2"/>
</dbReference>
<keyword evidence="1" id="KW-0040">ANK repeat</keyword>
<dbReference type="SMART" id="SM00248">
    <property type="entry name" value="ANK"/>
    <property type="match status" value="4"/>
</dbReference>
<keyword evidence="2" id="KW-0472">Membrane</keyword>
<dbReference type="PROSITE" id="PS50088">
    <property type="entry name" value="ANK_REPEAT"/>
    <property type="match status" value="2"/>
</dbReference>
<proteinExistence type="predicted"/>
<dbReference type="Proteomes" id="UP000270036">
    <property type="component" value="Chromosome"/>
</dbReference>
<dbReference type="SUPFAM" id="SSF48403">
    <property type="entry name" value="Ankyrin repeat"/>
    <property type="match status" value="1"/>
</dbReference>
<evidence type="ECO:0000313" key="4">
    <source>
        <dbReference type="Proteomes" id="UP000270036"/>
    </source>
</evidence>
<protein>
    <submittedName>
        <fullName evidence="3">Ribulose-5-phosphate 4-epimerase and related epimerases and aldolases</fullName>
    </submittedName>
</protein>
<gene>
    <name evidence="3" type="ORF">NCTC13489_01255</name>
</gene>
<evidence type="ECO:0000313" key="3">
    <source>
        <dbReference type="EMBL" id="VEH98947.1"/>
    </source>
</evidence>
<feature type="repeat" description="ANK" evidence="1">
    <location>
        <begin position="97"/>
        <end position="129"/>
    </location>
</feature>
<evidence type="ECO:0000256" key="2">
    <source>
        <dbReference type="SAM" id="Phobius"/>
    </source>
</evidence>
<dbReference type="InterPro" id="IPR002110">
    <property type="entry name" value="Ankyrin_rpt"/>
</dbReference>
<dbReference type="EMBL" id="LR134441">
    <property type="protein sequence ID" value="VEH98947.1"/>
    <property type="molecule type" value="Genomic_DNA"/>
</dbReference>
<feature type="transmembrane region" description="Helical" evidence="2">
    <location>
        <begin position="29"/>
        <end position="46"/>
    </location>
</feature>
<dbReference type="InterPro" id="IPR036770">
    <property type="entry name" value="Ankyrin_rpt-contain_sf"/>
</dbReference>
<dbReference type="PANTHER" id="PTHR44207">
    <property type="entry name" value="SURFACE ANTIGEN BSPA-LIKE-RELATED"/>
    <property type="match status" value="1"/>
</dbReference>
<dbReference type="AlphaFoldDB" id="A0A3S4W429"/>
<keyword evidence="2" id="KW-0812">Transmembrane</keyword>
<dbReference type="KEGG" id="cant:NCTC13489_01255"/>